<dbReference type="InterPro" id="IPR012795">
    <property type="entry name" value="tRNA_Ile_lys_synt_N"/>
</dbReference>
<evidence type="ECO:0000313" key="9">
    <source>
        <dbReference type="Proteomes" id="UP000252023"/>
    </source>
</evidence>
<dbReference type="GO" id="GO:0006400">
    <property type="term" value="P:tRNA modification"/>
    <property type="evidence" value="ECO:0007669"/>
    <property type="project" value="UniProtKB-UniRule"/>
</dbReference>
<dbReference type="Proteomes" id="UP000252023">
    <property type="component" value="Chromosome"/>
</dbReference>
<dbReference type="InterPro" id="IPR012094">
    <property type="entry name" value="tRNA_Ile_lys_synt"/>
</dbReference>
<evidence type="ECO:0000256" key="1">
    <source>
        <dbReference type="ARBA" id="ARBA00022598"/>
    </source>
</evidence>
<dbReference type="HAMAP" id="MF_01161">
    <property type="entry name" value="tRNA_Ile_lys_synt"/>
    <property type="match status" value="1"/>
</dbReference>
<comment type="similarity">
    <text evidence="6">Belongs to the tRNA(Ile)-lysidine synthase family.</text>
</comment>
<comment type="subcellular location">
    <subcellularLocation>
        <location evidence="6">Cytoplasm</location>
    </subcellularLocation>
</comment>
<gene>
    <name evidence="6 8" type="primary">tilS</name>
    <name evidence="8" type="ORF">DRW48_05055</name>
</gene>
<dbReference type="EC" id="6.3.4.19" evidence="6"/>
<proteinExistence type="inferred from homology"/>
<dbReference type="OrthoDB" id="9807403at2"/>
<keyword evidence="2 6" id="KW-0819">tRNA processing</keyword>
<dbReference type="KEGG" id="pars:DRW48_05055"/>
<dbReference type="PANTHER" id="PTHR43033:SF1">
    <property type="entry name" value="TRNA(ILE)-LYSIDINE SYNTHASE-RELATED"/>
    <property type="match status" value="1"/>
</dbReference>
<dbReference type="SUPFAM" id="SSF52402">
    <property type="entry name" value="Adenine nucleotide alpha hydrolases-like"/>
    <property type="match status" value="1"/>
</dbReference>
<keyword evidence="3 6" id="KW-0547">Nucleotide-binding</keyword>
<evidence type="ECO:0000313" key="8">
    <source>
        <dbReference type="EMBL" id="AXC49132.1"/>
    </source>
</evidence>
<dbReference type="Pfam" id="PF01171">
    <property type="entry name" value="ATP_bind_3"/>
    <property type="match status" value="1"/>
</dbReference>
<dbReference type="CDD" id="cd01992">
    <property type="entry name" value="TilS_N"/>
    <property type="match status" value="1"/>
</dbReference>
<dbReference type="InterPro" id="IPR011063">
    <property type="entry name" value="TilS/TtcA_N"/>
</dbReference>
<comment type="domain">
    <text evidence="6">The N-terminal region contains the highly conserved SGGXDS motif, predicted to be a P-loop motif involved in ATP binding.</text>
</comment>
<evidence type="ECO:0000256" key="5">
    <source>
        <dbReference type="ARBA" id="ARBA00048539"/>
    </source>
</evidence>
<sequence length="390" mass="40741">MATEAEARAHRALDLLAGDLPALGLALSGGGDSTALMHLATDWAARRDVRLAAVTLDHGLRPDSAAEAAAVGRAATTLGIPHRTLHWDSSAASGNLAAAARDARLTMIGDWARAEALPAVALGHTRDDVAETLLMRLGRGAGIDGLAAMKSRREAQGMVWLRPLLDLGRQDLRDFLRRRGAEWIDDPTNDDLRLDRARVRAAINAAGLDPARLADSARHLASARAALAQVAATAMASAAMDPDGSLHLPRPAFDTAPREVRRMILSAALSVLAGPGYPPRGDTIRLALDALQAGRGASLGGMLATPRAGLLILTREPAAAARAAPLQYDGIWDGRWRVTGVPPGCHVAASAGSAAPALWRGATCLGPLPLAGTHAAPLRNLNDFRQILSM</sequence>
<dbReference type="GO" id="GO:0032267">
    <property type="term" value="F:tRNA(Ile)-lysidine synthase activity"/>
    <property type="evidence" value="ECO:0007669"/>
    <property type="project" value="UniProtKB-EC"/>
</dbReference>
<evidence type="ECO:0000256" key="2">
    <source>
        <dbReference type="ARBA" id="ARBA00022694"/>
    </source>
</evidence>
<keyword evidence="1 6" id="KW-0436">Ligase</keyword>
<accession>A0A344PIC7</accession>
<feature type="binding site" evidence="6">
    <location>
        <begin position="28"/>
        <end position="33"/>
    </location>
    <ligand>
        <name>ATP</name>
        <dbReference type="ChEBI" id="CHEBI:30616"/>
    </ligand>
</feature>
<organism evidence="8 9">
    <name type="scientific">Paracoccus suum</name>
    <dbReference type="NCBI Taxonomy" id="2259340"/>
    <lineage>
        <taxon>Bacteria</taxon>
        <taxon>Pseudomonadati</taxon>
        <taxon>Pseudomonadota</taxon>
        <taxon>Alphaproteobacteria</taxon>
        <taxon>Rhodobacterales</taxon>
        <taxon>Paracoccaceae</taxon>
        <taxon>Paracoccus</taxon>
    </lineage>
</organism>
<dbReference type="RefSeq" id="WP_114075451.1">
    <property type="nucleotide sequence ID" value="NZ_CP030918.1"/>
</dbReference>
<dbReference type="PANTHER" id="PTHR43033">
    <property type="entry name" value="TRNA(ILE)-LYSIDINE SYNTHASE-RELATED"/>
    <property type="match status" value="1"/>
</dbReference>
<dbReference type="Gene3D" id="3.40.50.620">
    <property type="entry name" value="HUPs"/>
    <property type="match status" value="1"/>
</dbReference>
<comment type="catalytic activity">
    <reaction evidence="5 6">
        <text>cytidine(34) in tRNA(Ile2) + L-lysine + ATP = lysidine(34) in tRNA(Ile2) + AMP + diphosphate + H(+)</text>
        <dbReference type="Rhea" id="RHEA:43744"/>
        <dbReference type="Rhea" id="RHEA-COMP:10625"/>
        <dbReference type="Rhea" id="RHEA-COMP:10670"/>
        <dbReference type="ChEBI" id="CHEBI:15378"/>
        <dbReference type="ChEBI" id="CHEBI:30616"/>
        <dbReference type="ChEBI" id="CHEBI:32551"/>
        <dbReference type="ChEBI" id="CHEBI:33019"/>
        <dbReference type="ChEBI" id="CHEBI:82748"/>
        <dbReference type="ChEBI" id="CHEBI:83665"/>
        <dbReference type="ChEBI" id="CHEBI:456215"/>
        <dbReference type="EC" id="6.3.4.19"/>
    </reaction>
</comment>
<dbReference type="GO" id="GO:0005524">
    <property type="term" value="F:ATP binding"/>
    <property type="evidence" value="ECO:0007669"/>
    <property type="project" value="UniProtKB-UniRule"/>
</dbReference>
<keyword evidence="4 6" id="KW-0067">ATP-binding</keyword>
<name>A0A344PIC7_9RHOB</name>
<keyword evidence="9" id="KW-1185">Reference proteome</keyword>
<protein>
    <recommendedName>
        <fullName evidence="6">tRNA(Ile)-lysidine synthase</fullName>
        <ecNumber evidence="6">6.3.4.19</ecNumber>
    </recommendedName>
    <alternativeName>
        <fullName evidence="6">tRNA(Ile)-2-lysyl-cytidine synthase</fullName>
    </alternativeName>
    <alternativeName>
        <fullName evidence="6">tRNA(Ile)-lysidine synthetase</fullName>
    </alternativeName>
</protein>
<evidence type="ECO:0000259" key="7">
    <source>
        <dbReference type="Pfam" id="PF01171"/>
    </source>
</evidence>
<dbReference type="NCBIfam" id="TIGR02432">
    <property type="entry name" value="lysidine_TilS_N"/>
    <property type="match status" value="1"/>
</dbReference>
<evidence type="ECO:0000256" key="6">
    <source>
        <dbReference type="HAMAP-Rule" id="MF_01161"/>
    </source>
</evidence>
<evidence type="ECO:0000256" key="4">
    <source>
        <dbReference type="ARBA" id="ARBA00022840"/>
    </source>
</evidence>
<reference evidence="9" key="1">
    <citation type="submission" date="2018-07" db="EMBL/GenBank/DDBJ databases">
        <title>Genome sequencing of Paracoccus sp. SC2-6.</title>
        <authorList>
            <person name="Heo J."/>
            <person name="Kim S.-J."/>
            <person name="Kwon S.-W."/>
        </authorList>
    </citation>
    <scope>NUCLEOTIDE SEQUENCE [LARGE SCALE GENOMIC DNA]</scope>
    <source>
        <strain evidence="9">SC2-6</strain>
    </source>
</reference>
<dbReference type="GO" id="GO:0005737">
    <property type="term" value="C:cytoplasm"/>
    <property type="evidence" value="ECO:0007669"/>
    <property type="project" value="UniProtKB-SubCell"/>
</dbReference>
<dbReference type="AlphaFoldDB" id="A0A344PIC7"/>
<keyword evidence="6" id="KW-0963">Cytoplasm</keyword>
<dbReference type="EMBL" id="CP030918">
    <property type="protein sequence ID" value="AXC49132.1"/>
    <property type="molecule type" value="Genomic_DNA"/>
</dbReference>
<feature type="domain" description="tRNA(Ile)-lysidine/2-thiocytidine synthase N-terminal" evidence="7">
    <location>
        <begin position="24"/>
        <end position="201"/>
    </location>
</feature>
<evidence type="ECO:0000256" key="3">
    <source>
        <dbReference type="ARBA" id="ARBA00022741"/>
    </source>
</evidence>
<dbReference type="InterPro" id="IPR014729">
    <property type="entry name" value="Rossmann-like_a/b/a_fold"/>
</dbReference>
<comment type="function">
    <text evidence="6">Ligates lysine onto the cytidine present at position 34 of the AUA codon-specific tRNA(Ile) that contains the anticodon CAU, in an ATP-dependent manner. Cytidine is converted to lysidine, thus changing the amino acid specificity of the tRNA from methionine to isoleucine.</text>
</comment>